<dbReference type="RefSeq" id="WP_186745833.1">
    <property type="nucleotide sequence ID" value="NZ_CP060394.1"/>
</dbReference>
<sequence length="186" mass="20418">MQGTIRKQLTVILTGVILLVAGCSSKTKPTDENFMAGLNAYYANHNDCLFPSALRFPYEVSPGPDAKQDKQRMDALMNSGLMKRTEDQSIHVEVYALTAAGERAGSRFCYGHREVTSIDSFTPPSKEANGMLKSTVTYKYKMMDVPVWARTDEVQKAFPEMAKALLGDATGENTLANAGVGWQIPD</sequence>
<proteinExistence type="predicted"/>
<evidence type="ECO:0000313" key="2">
    <source>
        <dbReference type="Proteomes" id="UP000515312"/>
    </source>
</evidence>
<evidence type="ECO:0000313" key="1">
    <source>
        <dbReference type="EMBL" id="QNI34016.1"/>
    </source>
</evidence>
<protein>
    <recommendedName>
        <fullName evidence="3">Lipoprotein</fullName>
    </recommendedName>
</protein>
<accession>A0A7G8BN96</accession>
<organism evidence="1 2">
    <name type="scientific">Alloacidobacterium dinghuense</name>
    <dbReference type="NCBI Taxonomy" id="2763107"/>
    <lineage>
        <taxon>Bacteria</taxon>
        <taxon>Pseudomonadati</taxon>
        <taxon>Acidobacteriota</taxon>
        <taxon>Terriglobia</taxon>
        <taxon>Terriglobales</taxon>
        <taxon>Acidobacteriaceae</taxon>
        <taxon>Alloacidobacterium</taxon>
    </lineage>
</organism>
<name>A0A7G8BN96_9BACT</name>
<evidence type="ECO:0008006" key="3">
    <source>
        <dbReference type="Google" id="ProtNLM"/>
    </source>
</evidence>
<gene>
    <name evidence="1" type="ORF">H7849_08970</name>
</gene>
<dbReference type="AlphaFoldDB" id="A0A7G8BN96"/>
<dbReference type="KEGG" id="adin:H7849_08970"/>
<keyword evidence="2" id="KW-1185">Reference proteome</keyword>
<reference evidence="1 2" key="1">
    <citation type="submission" date="2020-08" db="EMBL/GenBank/DDBJ databases">
        <title>Edaphobacter telluris sp. nov. and Acidobacterium dinghuensis sp. nov., two acidobacteria isolated from forest soil.</title>
        <authorList>
            <person name="Fu J."/>
            <person name="Qiu L."/>
        </authorList>
    </citation>
    <scope>NUCLEOTIDE SEQUENCE [LARGE SCALE GENOMIC DNA]</scope>
    <source>
        <strain evidence="1">4Y35</strain>
    </source>
</reference>
<dbReference type="Proteomes" id="UP000515312">
    <property type="component" value="Chromosome"/>
</dbReference>
<dbReference type="PROSITE" id="PS51257">
    <property type="entry name" value="PROKAR_LIPOPROTEIN"/>
    <property type="match status" value="1"/>
</dbReference>
<dbReference type="EMBL" id="CP060394">
    <property type="protein sequence ID" value="QNI34016.1"/>
    <property type="molecule type" value="Genomic_DNA"/>
</dbReference>